<protein>
    <recommendedName>
        <fullName evidence="1">Glycosyl transferase family 1 domain-containing protein</fullName>
    </recommendedName>
</protein>
<dbReference type="Gene3D" id="3.40.50.2000">
    <property type="entry name" value="Glycogen Phosphorylase B"/>
    <property type="match status" value="1"/>
</dbReference>
<dbReference type="Pfam" id="PF00534">
    <property type="entry name" value="Glycos_transf_1"/>
    <property type="match status" value="1"/>
</dbReference>
<reference evidence="2" key="1">
    <citation type="journal article" date="2015" name="Nature">
        <title>Complex archaea that bridge the gap between prokaryotes and eukaryotes.</title>
        <authorList>
            <person name="Spang A."/>
            <person name="Saw J.H."/>
            <person name="Jorgensen S.L."/>
            <person name="Zaremba-Niedzwiedzka K."/>
            <person name="Martijn J."/>
            <person name="Lind A.E."/>
            <person name="van Eijk R."/>
            <person name="Schleper C."/>
            <person name="Guy L."/>
            <person name="Ettema T.J."/>
        </authorList>
    </citation>
    <scope>NUCLEOTIDE SEQUENCE</scope>
</reference>
<dbReference type="AlphaFoldDB" id="A0A0F9LYN9"/>
<dbReference type="GO" id="GO:0016757">
    <property type="term" value="F:glycosyltransferase activity"/>
    <property type="evidence" value="ECO:0007669"/>
    <property type="project" value="InterPro"/>
</dbReference>
<accession>A0A0F9LYN9</accession>
<proteinExistence type="predicted"/>
<comment type="caution">
    <text evidence="2">The sequence shown here is derived from an EMBL/GenBank/DDBJ whole genome shotgun (WGS) entry which is preliminary data.</text>
</comment>
<dbReference type="InterPro" id="IPR001296">
    <property type="entry name" value="Glyco_trans_1"/>
</dbReference>
<dbReference type="SUPFAM" id="SSF53756">
    <property type="entry name" value="UDP-Glycosyltransferase/glycogen phosphorylase"/>
    <property type="match status" value="1"/>
</dbReference>
<name>A0A0F9LYN9_9ZZZZ</name>
<dbReference type="EMBL" id="LAZR01005613">
    <property type="protein sequence ID" value="KKM98493.1"/>
    <property type="molecule type" value="Genomic_DNA"/>
</dbReference>
<evidence type="ECO:0000313" key="2">
    <source>
        <dbReference type="EMBL" id="KKM98493.1"/>
    </source>
</evidence>
<feature type="domain" description="Glycosyl transferase family 1" evidence="1">
    <location>
        <begin position="6"/>
        <end position="129"/>
    </location>
</feature>
<sequence>MTPLKIRNINLLAQKKNQFLFVIPSYEASHKGVDFILRLTRFIPDDYKMIIVGGLIPNSRLDGILSKVINLGPVNSDELDSLYRSSKNKLVPSFFTEAFGRVIIESIVNGTSVIRSPNCGANYFLQDKEFIKIVPLNLNYGLIR</sequence>
<organism evidence="2">
    <name type="scientific">marine sediment metagenome</name>
    <dbReference type="NCBI Taxonomy" id="412755"/>
    <lineage>
        <taxon>unclassified sequences</taxon>
        <taxon>metagenomes</taxon>
        <taxon>ecological metagenomes</taxon>
    </lineage>
</organism>
<evidence type="ECO:0000259" key="1">
    <source>
        <dbReference type="Pfam" id="PF00534"/>
    </source>
</evidence>
<gene>
    <name evidence="2" type="ORF">LCGC14_1157400</name>
</gene>